<accession>A0A975CHW4</accession>
<gene>
    <name evidence="2" type="ORF">J1M35_07635</name>
</gene>
<protein>
    <submittedName>
        <fullName evidence="2">NAD-dependent epimerase/dehydratase family protein</fullName>
    </submittedName>
</protein>
<dbReference type="InterPro" id="IPR051207">
    <property type="entry name" value="ComplexI_NDUFA9_subunit"/>
</dbReference>
<dbReference type="Proteomes" id="UP000663903">
    <property type="component" value="Chromosome"/>
</dbReference>
<evidence type="ECO:0000313" key="2">
    <source>
        <dbReference type="EMBL" id="QTD46733.1"/>
    </source>
</evidence>
<name>A0A975CHW4_9BURK</name>
<feature type="domain" description="NAD-dependent epimerase/dehydratase" evidence="1">
    <location>
        <begin position="3"/>
        <end position="157"/>
    </location>
</feature>
<dbReference type="AlphaFoldDB" id="A0A975CHW4"/>
<sequence>MNILLCGATGFIGRHIHAALRAAGHQVHAPSRRGAPALDFSRALHVRDWLPHLAGQDAVINAVGVLRNTRRQPMAAVHDAAPRALFDACAQAGVRRVVHVSALGIDGNPTLYARSKQAADAHLLALTQAGQLDGVVLRPSIVFGRGGDSSELFMRLARCPALLLPRPVQRAQVQPLAVGELAEAVARLVSRRAPTGLIELGGAQALTLAAFIASLRQQLGHRRAWVAPLPGVLTTLSVRLGDRVPVVPWCSETLALLAQDNVTDSTALQALLGRAPTPPDELLHVTPALNQHEIVL</sequence>
<dbReference type="InterPro" id="IPR001509">
    <property type="entry name" value="Epimerase_deHydtase"/>
</dbReference>
<keyword evidence="3" id="KW-1185">Reference proteome</keyword>
<dbReference type="Pfam" id="PF01370">
    <property type="entry name" value="Epimerase"/>
    <property type="match status" value="1"/>
</dbReference>
<dbReference type="SUPFAM" id="SSF51735">
    <property type="entry name" value="NAD(P)-binding Rossmann-fold domains"/>
    <property type="match status" value="1"/>
</dbReference>
<evidence type="ECO:0000313" key="3">
    <source>
        <dbReference type="Proteomes" id="UP000663903"/>
    </source>
</evidence>
<dbReference type="GO" id="GO:0044877">
    <property type="term" value="F:protein-containing complex binding"/>
    <property type="evidence" value="ECO:0007669"/>
    <property type="project" value="TreeGrafter"/>
</dbReference>
<reference evidence="2" key="1">
    <citation type="submission" date="2021-03" db="EMBL/GenBank/DDBJ databases">
        <title>Ottowia sp. 27C isolated from the cloaca of a Giant Asian pond turtle (Heosemys grandis).</title>
        <authorList>
            <person name="Spergser J."/>
            <person name="Busse H.-J."/>
        </authorList>
    </citation>
    <scope>NUCLEOTIDE SEQUENCE</scope>
    <source>
        <strain evidence="2">27C</strain>
    </source>
</reference>
<evidence type="ECO:0000259" key="1">
    <source>
        <dbReference type="Pfam" id="PF01370"/>
    </source>
</evidence>
<proteinExistence type="predicted"/>
<dbReference type="InterPro" id="IPR036291">
    <property type="entry name" value="NAD(P)-bd_dom_sf"/>
</dbReference>
<dbReference type="KEGG" id="otd:J1M35_07635"/>
<dbReference type="Gene3D" id="3.40.50.720">
    <property type="entry name" value="NAD(P)-binding Rossmann-like Domain"/>
    <property type="match status" value="1"/>
</dbReference>
<dbReference type="PANTHER" id="PTHR12126:SF11">
    <property type="entry name" value="NADH DEHYDROGENASE [UBIQUINONE] 1 ALPHA SUBCOMPLEX SUBUNIT 9, MITOCHONDRIAL"/>
    <property type="match status" value="1"/>
</dbReference>
<organism evidence="2 3">
    <name type="scientific">Ottowia testudinis</name>
    <dbReference type="NCBI Taxonomy" id="2816950"/>
    <lineage>
        <taxon>Bacteria</taxon>
        <taxon>Pseudomonadati</taxon>
        <taxon>Pseudomonadota</taxon>
        <taxon>Betaproteobacteria</taxon>
        <taxon>Burkholderiales</taxon>
        <taxon>Comamonadaceae</taxon>
        <taxon>Ottowia</taxon>
    </lineage>
</organism>
<dbReference type="PANTHER" id="PTHR12126">
    <property type="entry name" value="NADH-UBIQUINONE OXIDOREDUCTASE 39 KDA SUBUNIT-RELATED"/>
    <property type="match status" value="1"/>
</dbReference>
<dbReference type="RefSeq" id="WP_208010632.1">
    <property type="nucleotide sequence ID" value="NZ_CP071796.1"/>
</dbReference>
<dbReference type="EMBL" id="CP071796">
    <property type="protein sequence ID" value="QTD46733.1"/>
    <property type="molecule type" value="Genomic_DNA"/>
</dbReference>